<dbReference type="EMBL" id="NIOJ01000058">
    <property type="protein sequence ID" value="PNT95845.1"/>
    <property type="molecule type" value="Genomic_DNA"/>
</dbReference>
<dbReference type="PANTHER" id="PTHR30032:SF4">
    <property type="entry name" value="AMIDASE ENHANCER"/>
    <property type="match status" value="1"/>
</dbReference>
<dbReference type="Pfam" id="PF08486">
    <property type="entry name" value="SpoIID"/>
    <property type="match status" value="1"/>
</dbReference>
<dbReference type="InterPro" id="IPR013693">
    <property type="entry name" value="SpoIID/LytB_N"/>
</dbReference>
<dbReference type="Proteomes" id="UP000236151">
    <property type="component" value="Unassembled WGS sequence"/>
</dbReference>
<name>A0A2K2FAP0_9CLOT</name>
<dbReference type="InterPro" id="IPR051922">
    <property type="entry name" value="Bact_Sporulation_Assoc"/>
</dbReference>
<dbReference type="AlphaFoldDB" id="A0A2K2FAP0"/>
<keyword evidence="3" id="KW-1185">Reference proteome</keyword>
<dbReference type="InterPro" id="IPR036680">
    <property type="entry name" value="SPOR-like_sf"/>
</dbReference>
<evidence type="ECO:0000313" key="3">
    <source>
        <dbReference type="Proteomes" id="UP000236151"/>
    </source>
</evidence>
<reference evidence="3" key="1">
    <citation type="submission" date="2017-06" db="EMBL/GenBank/DDBJ databases">
        <title>Investigating the central metabolism of Clostridium thermosuccinogenes.</title>
        <authorList>
            <person name="Koendjbiharie J.G."/>
            <person name="Van Kranenburg R."/>
            <person name="Vriesendorp B."/>
        </authorList>
    </citation>
    <scope>NUCLEOTIDE SEQUENCE [LARGE SCALE GENOMIC DNA]</scope>
    <source>
        <strain evidence="3">DSM 5806</strain>
    </source>
</reference>
<dbReference type="NCBIfam" id="TIGR02669">
    <property type="entry name" value="SpoIID_LytB"/>
    <property type="match status" value="1"/>
</dbReference>
<organism evidence="2 3">
    <name type="scientific">Clostridium thermosuccinogenes</name>
    <dbReference type="NCBI Taxonomy" id="84032"/>
    <lineage>
        <taxon>Bacteria</taxon>
        <taxon>Bacillati</taxon>
        <taxon>Bacillota</taxon>
        <taxon>Clostridia</taxon>
        <taxon>Eubacteriales</taxon>
        <taxon>Clostridiaceae</taxon>
        <taxon>Clostridium</taxon>
    </lineage>
</organism>
<dbReference type="GO" id="GO:0030435">
    <property type="term" value="P:sporulation resulting in formation of a cellular spore"/>
    <property type="evidence" value="ECO:0007669"/>
    <property type="project" value="InterPro"/>
</dbReference>
<comment type="caution">
    <text evidence="2">The sequence shown here is derived from an EMBL/GenBank/DDBJ whole genome shotgun (WGS) entry which is preliminary data.</text>
</comment>
<accession>A0A2K2FAP0</accession>
<sequence length="559" mass="60509">MKKHIKIIFTVIFVLSIFINSGFSASAAINVPEKIRIGLYFTDKASGINTAVCSFNVNAAKGLTINSLEDGKLVLLFEETTNNIVTIRKDSFFINTNGVLTEYTPGKEPAKQGEKIGPYHVRIGGDYKDAKAARAQADALKKKGIDAYVAYADCWQVWTGFFTDEATAEKYMAETLKPALGNGDTTVSTVSQSSKSIVVQNSKGEAAMVYCSSKGVLQIQPRTENDPYSLTINNTNSYRGDLEVRRLQDSDMTVTNVLPLEQYLYGVVPAEIQASSHPEALKAQAVAARTYTLSSLNRHETLGFDLCSTTHCQVYKGLSTEDARSNKAVDDTAGKKVLYKGSLAEVFYFSSSGGRTEDSKNVWGGDVPYLKSVEDKYESGDSWKYNWEVTMTSQQVKDRMLQLGYDTGDILNIVITQYSEAGRAIEMVVRGTKGEAVFTKAKCRSAFSLDSQLFTITTDAGVSVKGAGKTSPKVQLSGSKVMTANGVKTIGAGSGSGLMVIGADNKLKPITAVPTTYTFTGKGWGHGVGMSQEGAKGMAEAGFTYDEILKHYFTGVDVE</sequence>
<gene>
    <name evidence="2" type="ORF">CDQ84_16330</name>
</gene>
<protein>
    <recommendedName>
        <fullName evidence="1">Sporulation stage II protein D amidase enhancer LytB N-terminal domain-containing protein</fullName>
    </recommendedName>
</protein>
<dbReference type="OrthoDB" id="9794671at2"/>
<dbReference type="Gene3D" id="3.30.70.1070">
    <property type="entry name" value="Sporulation related repeat"/>
    <property type="match status" value="1"/>
</dbReference>
<dbReference type="PANTHER" id="PTHR30032">
    <property type="entry name" value="N-ACETYLMURAMOYL-L-ALANINE AMIDASE-RELATED"/>
    <property type="match status" value="1"/>
</dbReference>
<evidence type="ECO:0000313" key="2">
    <source>
        <dbReference type="EMBL" id="PNT95845.1"/>
    </source>
</evidence>
<evidence type="ECO:0000259" key="1">
    <source>
        <dbReference type="Pfam" id="PF08486"/>
    </source>
</evidence>
<dbReference type="GO" id="GO:0042834">
    <property type="term" value="F:peptidoglycan binding"/>
    <property type="evidence" value="ECO:0007669"/>
    <property type="project" value="InterPro"/>
</dbReference>
<dbReference type="RefSeq" id="WP_103082809.1">
    <property type="nucleotide sequence ID" value="NZ_CP021850.1"/>
</dbReference>
<feature type="domain" description="Sporulation stage II protein D amidase enhancer LytB N-terminal" evidence="1">
    <location>
        <begin position="249"/>
        <end position="339"/>
    </location>
</feature>
<dbReference type="InterPro" id="IPR013486">
    <property type="entry name" value="SpoIID/LytB"/>
</dbReference>
<dbReference type="KEGG" id="cthd:CDO33_07415"/>
<proteinExistence type="predicted"/>
<dbReference type="GO" id="GO:0030288">
    <property type="term" value="C:outer membrane-bounded periplasmic space"/>
    <property type="evidence" value="ECO:0007669"/>
    <property type="project" value="TreeGrafter"/>
</dbReference>